<keyword evidence="9" id="KW-1185">Reference proteome</keyword>
<dbReference type="Gene3D" id="2.40.100.10">
    <property type="entry name" value="Cyclophilin-like"/>
    <property type="match status" value="1"/>
</dbReference>
<dbReference type="Pfam" id="PF00160">
    <property type="entry name" value="Pro_isomerase"/>
    <property type="match status" value="1"/>
</dbReference>
<feature type="domain" description="PPIase cyclophilin-type" evidence="7">
    <location>
        <begin position="77"/>
        <end position="239"/>
    </location>
</feature>
<dbReference type="SUPFAM" id="SSF50891">
    <property type="entry name" value="Cyclophilin-like"/>
    <property type="match status" value="1"/>
</dbReference>
<dbReference type="EMBL" id="LGRX02035818">
    <property type="protein sequence ID" value="KAK3233024.1"/>
    <property type="molecule type" value="Genomic_DNA"/>
</dbReference>
<dbReference type="GO" id="GO:0016018">
    <property type="term" value="F:cyclosporin A binding"/>
    <property type="evidence" value="ECO:0007669"/>
    <property type="project" value="TreeGrafter"/>
</dbReference>
<keyword evidence="4" id="KW-0697">Rotamase</keyword>
<feature type="compositionally biased region" description="Basic residues" evidence="6">
    <location>
        <begin position="270"/>
        <end position="295"/>
    </location>
</feature>
<evidence type="ECO:0000256" key="1">
    <source>
        <dbReference type="ARBA" id="ARBA00000971"/>
    </source>
</evidence>
<reference evidence="8 9" key="1">
    <citation type="journal article" date="2015" name="Genome Biol. Evol.">
        <title>Comparative Genomics of a Bacterivorous Green Alga Reveals Evolutionary Causalities and Consequences of Phago-Mixotrophic Mode of Nutrition.</title>
        <authorList>
            <person name="Burns J.A."/>
            <person name="Paasch A."/>
            <person name="Narechania A."/>
            <person name="Kim E."/>
        </authorList>
    </citation>
    <scope>NUCLEOTIDE SEQUENCE [LARGE SCALE GENOMIC DNA]</scope>
    <source>
        <strain evidence="8 9">PLY_AMNH</strain>
    </source>
</reference>
<protein>
    <recommendedName>
        <fullName evidence="3">peptidylprolyl isomerase</fullName>
        <ecNumber evidence="3">5.2.1.8</ecNumber>
    </recommendedName>
</protein>
<name>A0AAE0BBR3_9CHLO</name>
<dbReference type="GO" id="GO:0003755">
    <property type="term" value="F:peptidyl-prolyl cis-trans isomerase activity"/>
    <property type="evidence" value="ECO:0007669"/>
    <property type="project" value="UniProtKB-KW"/>
</dbReference>
<feature type="compositionally biased region" description="Basic residues" evidence="6">
    <location>
        <begin position="369"/>
        <end position="402"/>
    </location>
</feature>
<accession>A0AAE0BBR3</accession>
<evidence type="ECO:0000313" key="8">
    <source>
        <dbReference type="EMBL" id="KAK3233024.1"/>
    </source>
</evidence>
<feature type="region of interest" description="Disordered" evidence="6">
    <location>
        <begin position="1"/>
        <end position="58"/>
    </location>
</feature>
<comment type="catalytic activity">
    <reaction evidence="1">
        <text>[protein]-peptidylproline (omega=180) = [protein]-peptidylproline (omega=0)</text>
        <dbReference type="Rhea" id="RHEA:16237"/>
        <dbReference type="Rhea" id="RHEA-COMP:10747"/>
        <dbReference type="Rhea" id="RHEA-COMP:10748"/>
        <dbReference type="ChEBI" id="CHEBI:83833"/>
        <dbReference type="ChEBI" id="CHEBI:83834"/>
        <dbReference type="EC" id="5.2.1.8"/>
    </reaction>
</comment>
<dbReference type="EC" id="5.2.1.8" evidence="3"/>
<dbReference type="InterPro" id="IPR029000">
    <property type="entry name" value="Cyclophilin-like_dom_sf"/>
</dbReference>
<evidence type="ECO:0000256" key="5">
    <source>
        <dbReference type="ARBA" id="ARBA00023235"/>
    </source>
</evidence>
<evidence type="ECO:0000256" key="4">
    <source>
        <dbReference type="ARBA" id="ARBA00023110"/>
    </source>
</evidence>
<comment type="caution">
    <text evidence="8">The sequence shown here is derived from an EMBL/GenBank/DDBJ whole genome shotgun (WGS) entry which is preliminary data.</text>
</comment>
<evidence type="ECO:0000256" key="6">
    <source>
        <dbReference type="SAM" id="MobiDB-lite"/>
    </source>
</evidence>
<sequence length="421" mass="46436">MNSRPRKEASKPKKKWQEELDAPSPTSDYELPPSPPPPASPEKERSPTPPPASQRDAKDVFKNSNCVVYFDIEIGGDYIKKGKLAGRIEMELFTADCPRTAENFRALCTGEKGRGKTTGMTLSYEGCAIHRVIPGFMAQGGDFQRGDGTGGESIYGGEFADENFTHKHTTRGLLSMANAGRNTNGSQFFLTFGRAAHLDGKHTVFGRVSKGMEVVDQMEKIGSKDGDPRQQVVIAACGELTDDAPGNSRAGRSPARTEHLSKKRSESPKRRSRSPKRRSRSPKRRSRSPKRRSRCAGRAQRPASPSAPPQAEAPAPELKAPSAKPAPQQSRSPSAAVKPQTPQPEPKPQALWPEPQTSPSAGRPQRRSEPKRRSRSPKRRSRSPKRRSRSSRRHTPSSKSRSRSSERHSRSPRRGSRSSKR</sequence>
<dbReference type="Proteomes" id="UP001190700">
    <property type="component" value="Unassembled WGS sequence"/>
</dbReference>
<comment type="similarity">
    <text evidence="2">Belongs to the cyclophilin-type PPIase family.</text>
</comment>
<dbReference type="AlphaFoldDB" id="A0AAE0BBR3"/>
<gene>
    <name evidence="8" type="ORF">CYMTET_56641</name>
</gene>
<proteinExistence type="inferred from homology"/>
<feature type="region of interest" description="Disordered" evidence="6">
    <location>
        <begin position="239"/>
        <end position="421"/>
    </location>
</feature>
<dbReference type="GO" id="GO:0006457">
    <property type="term" value="P:protein folding"/>
    <property type="evidence" value="ECO:0007669"/>
    <property type="project" value="TreeGrafter"/>
</dbReference>
<dbReference type="FunFam" id="2.40.100.10:FF:000022">
    <property type="entry name" value="Peptidyl-prolyl cis-trans isomerase CYP95"/>
    <property type="match status" value="1"/>
</dbReference>
<dbReference type="PRINTS" id="PR00153">
    <property type="entry name" value="CSAPPISMRASE"/>
</dbReference>
<feature type="compositionally biased region" description="Basic residues" evidence="6">
    <location>
        <begin position="410"/>
        <end position="421"/>
    </location>
</feature>
<dbReference type="PANTHER" id="PTHR11071">
    <property type="entry name" value="PEPTIDYL-PROLYL CIS-TRANS ISOMERASE"/>
    <property type="match status" value="1"/>
</dbReference>
<feature type="compositionally biased region" description="Basic and acidic residues" evidence="6">
    <location>
        <begin position="255"/>
        <end position="269"/>
    </location>
</feature>
<feature type="compositionally biased region" description="Basic and acidic residues" evidence="6">
    <location>
        <begin position="1"/>
        <end position="18"/>
    </location>
</feature>
<dbReference type="PROSITE" id="PS50072">
    <property type="entry name" value="CSA_PPIASE_2"/>
    <property type="match status" value="1"/>
</dbReference>
<evidence type="ECO:0000256" key="2">
    <source>
        <dbReference type="ARBA" id="ARBA00007365"/>
    </source>
</evidence>
<feature type="compositionally biased region" description="Low complexity" evidence="6">
    <location>
        <begin position="298"/>
        <end position="327"/>
    </location>
</feature>
<keyword evidence="5" id="KW-0413">Isomerase</keyword>
<evidence type="ECO:0000259" key="7">
    <source>
        <dbReference type="PROSITE" id="PS50072"/>
    </source>
</evidence>
<dbReference type="InterPro" id="IPR002130">
    <property type="entry name" value="Cyclophilin-type_PPIase_dom"/>
</dbReference>
<evidence type="ECO:0000313" key="9">
    <source>
        <dbReference type="Proteomes" id="UP001190700"/>
    </source>
</evidence>
<organism evidence="8 9">
    <name type="scientific">Cymbomonas tetramitiformis</name>
    <dbReference type="NCBI Taxonomy" id="36881"/>
    <lineage>
        <taxon>Eukaryota</taxon>
        <taxon>Viridiplantae</taxon>
        <taxon>Chlorophyta</taxon>
        <taxon>Pyramimonadophyceae</taxon>
        <taxon>Pyramimonadales</taxon>
        <taxon>Pyramimonadaceae</taxon>
        <taxon>Cymbomonas</taxon>
    </lineage>
</organism>
<dbReference type="GO" id="GO:0005737">
    <property type="term" value="C:cytoplasm"/>
    <property type="evidence" value="ECO:0007669"/>
    <property type="project" value="TreeGrafter"/>
</dbReference>
<dbReference type="PANTHER" id="PTHR11071:SF561">
    <property type="entry name" value="PEPTIDYL-PROLYL CIS-TRANS ISOMERASE D-RELATED"/>
    <property type="match status" value="1"/>
</dbReference>
<evidence type="ECO:0000256" key="3">
    <source>
        <dbReference type="ARBA" id="ARBA00013194"/>
    </source>
</evidence>